<feature type="region of interest" description="Disordered" evidence="1">
    <location>
        <begin position="242"/>
        <end position="295"/>
    </location>
</feature>
<dbReference type="OrthoDB" id="254087at2"/>
<dbReference type="Gene3D" id="1.25.10.10">
    <property type="entry name" value="Leucine-rich Repeat Variant"/>
    <property type="match status" value="1"/>
</dbReference>
<proteinExistence type="predicted"/>
<dbReference type="Proteomes" id="UP000315750">
    <property type="component" value="Chromosome"/>
</dbReference>
<gene>
    <name evidence="3" type="ORF">Pan181_46090</name>
</gene>
<reference evidence="3 4" key="1">
    <citation type="submission" date="2019-02" db="EMBL/GenBank/DDBJ databases">
        <title>Deep-cultivation of Planctomycetes and their phenomic and genomic characterization uncovers novel biology.</title>
        <authorList>
            <person name="Wiegand S."/>
            <person name="Jogler M."/>
            <person name="Boedeker C."/>
            <person name="Pinto D."/>
            <person name="Vollmers J."/>
            <person name="Rivas-Marin E."/>
            <person name="Kohn T."/>
            <person name="Peeters S.H."/>
            <person name="Heuer A."/>
            <person name="Rast P."/>
            <person name="Oberbeckmann S."/>
            <person name="Bunk B."/>
            <person name="Jeske O."/>
            <person name="Meyerdierks A."/>
            <person name="Storesund J.E."/>
            <person name="Kallscheuer N."/>
            <person name="Luecker S."/>
            <person name="Lage O.M."/>
            <person name="Pohl T."/>
            <person name="Merkel B.J."/>
            <person name="Hornburger P."/>
            <person name="Mueller R.-W."/>
            <person name="Bruemmer F."/>
            <person name="Labrenz M."/>
            <person name="Spormann A.M."/>
            <person name="Op den Camp H."/>
            <person name="Overmann J."/>
            <person name="Amann R."/>
            <person name="Jetten M.S.M."/>
            <person name="Mascher T."/>
            <person name="Medema M.H."/>
            <person name="Devos D.P."/>
            <person name="Kaster A.-K."/>
            <person name="Ovreas L."/>
            <person name="Rohde M."/>
            <person name="Galperin M.Y."/>
            <person name="Jogler C."/>
        </authorList>
    </citation>
    <scope>NUCLEOTIDE SEQUENCE [LARGE SCALE GENOMIC DNA]</scope>
    <source>
        <strain evidence="3 4">Pan181</strain>
    </source>
</reference>
<organism evidence="3 4">
    <name type="scientific">Aeoliella mucimassa</name>
    <dbReference type="NCBI Taxonomy" id="2527972"/>
    <lineage>
        <taxon>Bacteria</taxon>
        <taxon>Pseudomonadati</taxon>
        <taxon>Planctomycetota</taxon>
        <taxon>Planctomycetia</taxon>
        <taxon>Pirellulales</taxon>
        <taxon>Lacipirellulaceae</taxon>
        <taxon>Aeoliella</taxon>
    </lineage>
</organism>
<dbReference type="AlphaFoldDB" id="A0A518AUJ0"/>
<evidence type="ECO:0000313" key="4">
    <source>
        <dbReference type="Proteomes" id="UP000315750"/>
    </source>
</evidence>
<evidence type="ECO:0000256" key="1">
    <source>
        <dbReference type="SAM" id="MobiDB-lite"/>
    </source>
</evidence>
<name>A0A518AUJ0_9BACT</name>
<dbReference type="PROSITE" id="PS51257">
    <property type="entry name" value="PROKAR_LIPOPROTEIN"/>
    <property type="match status" value="1"/>
</dbReference>
<feature type="compositionally biased region" description="Polar residues" evidence="1">
    <location>
        <begin position="250"/>
        <end position="270"/>
    </location>
</feature>
<accession>A0A518AUJ0</accession>
<dbReference type="KEGG" id="amuc:Pan181_46090"/>
<feature type="chain" id="PRO_5022058010" description="HEAT repeat protein" evidence="2">
    <location>
        <begin position="35"/>
        <end position="295"/>
    </location>
</feature>
<sequence precursor="true">MQIENSKGMHHLTCLNRLSCCALAVALLTSCGWAEELPTAVPAAAAAESPGFYAGTMQMLRRCRLRCKNSNAGKMLANMVEPFSKMTGGIIPSCKGNEFDRALELHASAPVGASPGGVPAPPPPPPPAVAAAAKIKAEQQQAEIRKQAVAYLAGVDCRYYPEAEGALIASLRADRSECVRLEAAKVLLGCSCRSPAVVKALTICAAGSDADGNPGEQSTRVRMMALQALQCCQTCDDTELVPTTPPEQPLGSTQGSQDAQQVSFEQTTTVRPVELPPVPAQRGGSLSELWGRSAD</sequence>
<dbReference type="RefSeq" id="WP_145250233.1">
    <property type="nucleotide sequence ID" value="NZ_CP036278.1"/>
</dbReference>
<evidence type="ECO:0008006" key="5">
    <source>
        <dbReference type="Google" id="ProtNLM"/>
    </source>
</evidence>
<evidence type="ECO:0000313" key="3">
    <source>
        <dbReference type="EMBL" id="QDU58375.1"/>
    </source>
</evidence>
<keyword evidence="2" id="KW-0732">Signal</keyword>
<dbReference type="InterPro" id="IPR011989">
    <property type="entry name" value="ARM-like"/>
</dbReference>
<evidence type="ECO:0000256" key="2">
    <source>
        <dbReference type="SAM" id="SignalP"/>
    </source>
</evidence>
<dbReference type="EMBL" id="CP036278">
    <property type="protein sequence ID" value="QDU58375.1"/>
    <property type="molecule type" value="Genomic_DNA"/>
</dbReference>
<keyword evidence="4" id="KW-1185">Reference proteome</keyword>
<feature type="signal peptide" evidence="2">
    <location>
        <begin position="1"/>
        <end position="34"/>
    </location>
</feature>
<protein>
    <recommendedName>
        <fullName evidence="5">HEAT repeat protein</fullName>
    </recommendedName>
</protein>